<keyword evidence="1" id="KW-1133">Transmembrane helix</keyword>
<feature type="transmembrane region" description="Helical" evidence="1">
    <location>
        <begin position="28"/>
        <end position="53"/>
    </location>
</feature>
<reference evidence="2" key="1">
    <citation type="journal article" date="2020" name="Nature">
        <title>Giant virus diversity and host interactions through global metagenomics.</title>
        <authorList>
            <person name="Schulz F."/>
            <person name="Roux S."/>
            <person name="Paez-Espino D."/>
            <person name="Jungbluth S."/>
            <person name="Walsh D.A."/>
            <person name="Denef V.J."/>
            <person name="McMahon K.D."/>
            <person name="Konstantinidis K.T."/>
            <person name="Eloe-Fadrosh E.A."/>
            <person name="Kyrpides N.C."/>
            <person name="Woyke T."/>
        </authorList>
    </citation>
    <scope>NUCLEOTIDE SEQUENCE</scope>
    <source>
        <strain evidence="2">GVMAG-M-3300009068-24</strain>
    </source>
</reference>
<dbReference type="AlphaFoldDB" id="A0A6C0EKP4"/>
<dbReference type="EMBL" id="MN738881">
    <property type="protein sequence ID" value="QHT29736.1"/>
    <property type="molecule type" value="Genomic_DNA"/>
</dbReference>
<evidence type="ECO:0000256" key="1">
    <source>
        <dbReference type="SAM" id="Phobius"/>
    </source>
</evidence>
<keyword evidence="1" id="KW-0812">Transmembrane</keyword>
<evidence type="ECO:0008006" key="3">
    <source>
        <dbReference type="Google" id="ProtNLM"/>
    </source>
</evidence>
<proteinExistence type="predicted"/>
<protein>
    <recommendedName>
        <fullName evidence="3">Transmembrane protein</fullName>
    </recommendedName>
</protein>
<evidence type="ECO:0000313" key="2">
    <source>
        <dbReference type="EMBL" id="QHT29736.1"/>
    </source>
</evidence>
<sequence length="130" mass="14825">MDGAPKLIETGVHHYMHTVLHKCYEQRIHLYSAVLNVGILVVFVLVVGCALWYGSSRKLSPEEQKRKMVKEQQYILSKIRDFQVQKQHQREQLSELMRRVEPATTPLSGGAGAEAASVDLVYAMAMDERR</sequence>
<name>A0A6C0EKP4_9ZZZZ</name>
<accession>A0A6C0EKP4</accession>
<organism evidence="2">
    <name type="scientific">viral metagenome</name>
    <dbReference type="NCBI Taxonomy" id="1070528"/>
    <lineage>
        <taxon>unclassified sequences</taxon>
        <taxon>metagenomes</taxon>
        <taxon>organismal metagenomes</taxon>
    </lineage>
</organism>
<keyword evidence="1" id="KW-0472">Membrane</keyword>